<organism evidence="5 6">
    <name type="scientific">Candidatus Faecenecus gallistercoris</name>
    <dbReference type="NCBI Taxonomy" id="2840793"/>
    <lineage>
        <taxon>Bacteria</taxon>
        <taxon>Bacillati</taxon>
        <taxon>Bacillota</taxon>
        <taxon>Bacillota incertae sedis</taxon>
        <taxon>Candidatus Faecenecus</taxon>
    </lineage>
</organism>
<evidence type="ECO:0000313" key="5">
    <source>
        <dbReference type="EMBL" id="HIQ64691.1"/>
    </source>
</evidence>
<reference evidence="5" key="1">
    <citation type="submission" date="2020-10" db="EMBL/GenBank/DDBJ databases">
        <authorList>
            <person name="Gilroy R."/>
        </authorList>
    </citation>
    <scope>NUCLEOTIDE SEQUENCE</scope>
    <source>
        <strain evidence="5">CHK165-10780</strain>
    </source>
</reference>
<dbReference type="Proteomes" id="UP000886725">
    <property type="component" value="Unassembled WGS sequence"/>
</dbReference>
<dbReference type="SMART" id="SM00345">
    <property type="entry name" value="HTH_GNTR"/>
    <property type="match status" value="1"/>
</dbReference>
<evidence type="ECO:0000259" key="4">
    <source>
        <dbReference type="PROSITE" id="PS50949"/>
    </source>
</evidence>
<dbReference type="Pfam" id="PF00392">
    <property type="entry name" value="GntR"/>
    <property type="match status" value="1"/>
</dbReference>
<feature type="domain" description="HTH gntR-type" evidence="4">
    <location>
        <begin position="11"/>
        <end position="79"/>
    </location>
</feature>
<dbReference type="PANTHER" id="PTHR38445:SF7">
    <property type="entry name" value="GNTR-FAMILY TRANSCRIPTIONAL REGULATOR"/>
    <property type="match status" value="1"/>
</dbReference>
<comment type="caution">
    <text evidence="5">The sequence shown here is derived from an EMBL/GenBank/DDBJ whole genome shotgun (WGS) entry which is preliminary data.</text>
</comment>
<evidence type="ECO:0000256" key="3">
    <source>
        <dbReference type="ARBA" id="ARBA00023163"/>
    </source>
</evidence>
<keyword evidence="2" id="KW-0238">DNA-binding</keyword>
<dbReference type="Gene3D" id="1.10.10.10">
    <property type="entry name" value="Winged helix-like DNA-binding domain superfamily/Winged helix DNA-binding domain"/>
    <property type="match status" value="1"/>
</dbReference>
<dbReference type="PROSITE" id="PS50949">
    <property type="entry name" value="HTH_GNTR"/>
    <property type="match status" value="1"/>
</dbReference>
<protein>
    <submittedName>
        <fullName evidence="5">GntR family transcriptional regulator</fullName>
    </submittedName>
</protein>
<name>A0A9D0YYR0_9FIRM</name>
<dbReference type="AlphaFoldDB" id="A0A9D0YYR0"/>
<accession>A0A9D0YYR0</accession>
<evidence type="ECO:0000256" key="2">
    <source>
        <dbReference type="ARBA" id="ARBA00023125"/>
    </source>
</evidence>
<keyword evidence="3" id="KW-0804">Transcription</keyword>
<proteinExistence type="predicted"/>
<evidence type="ECO:0000313" key="6">
    <source>
        <dbReference type="Proteomes" id="UP000886725"/>
    </source>
</evidence>
<dbReference type="CDD" id="cd07377">
    <property type="entry name" value="WHTH_GntR"/>
    <property type="match status" value="1"/>
</dbReference>
<dbReference type="EMBL" id="DVFU01000061">
    <property type="protein sequence ID" value="HIQ64691.1"/>
    <property type="molecule type" value="Genomic_DNA"/>
</dbReference>
<evidence type="ECO:0000256" key="1">
    <source>
        <dbReference type="ARBA" id="ARBA00023015"/>
    </source>
</evidence>
<dbReference type="InterPro" id="IPR036388">
    <property type="entry name" value="WH-like_DNA-bd_sf"/>
</dbReference>
<dbReference type="GO" id="GO:0003677">
    <property type="term" value="F:DNA binding"/>
    <property type="evidence" value="ECO:0007669"/>
    <property type="project" value="UniProtKB-KW"/>
</dbReference>
<keyword evidence="1" id="KW-0805">Transcription regulation</keyword>
<sequence length="125" mass="14241">MDIIISNSSDTPIFKQIEDAIYEAICNDDLKENEMLPSVRALANDLKISFLTVKRAYDELEASGFIKTIPGKGSFVAPKNLDLIKEEKLKQIQDLLEQVYQISKVSNISTKEVQELFQIIFEENE</sequence>
<gene>
    <name evidence="5" type="ORF">IAC85_03020</name>
</gene>
<dbReference type="GO" id="GO:0003700">
    <property type="term" value="F:DNA-binding transcription factor activity"/>
    <property type="evidence" value="ECO:0007669"/>
    <property type="project" value="InterPro"/>
</dbReference>
<reference evidence="5" key="2">
    <citation type="journal article" date="2021" name="PeerJ">
        <title>Extensive microbial diversity within the chicken gut microbiome revealed by metagenomics and culture.</title>
        <authorList>
            <person name="Gilroy R."/>
            <person name="Ravi A."/>
            <person name="Getino M."/>
            <person name="Pursley I."/>
            <person name="Horton D.L."/>
            <person name="Alikhan N.F."/>
            <person name="Baker D."/>
            <person name="Gharbi K."/>
            <person name="Hall N."/>
            <person name="Watson M."/>
            <person name="Adriaenssens E.M."/>
            <person name="Foster-Nyarko E."/>
            <person name="Jarju S."/>
            <person name="Secka A."/>
            <person name="Antonio M."/>
            <person name="Oren A."/>
            <person name="Chaudhuri R.R."/>
            <person name="La Ragione R."/>
            <person name="Hildebrand F."/>
            <person name="Pallen M.J."/>
        </authorList>
    </citation>
    <scope>NUCLEOTIDE SEQUENCE</scope>
    <source>
        <strain evidence="5">CHK165-10780</strain>
    </source>
</reference>
<dbReference type="SUPFAM" id="SSF46785">
    <property type="entry name" value="Winged helix' DNA-binding domain"/>
    <property type="match status" value="1"/>
</dbReference>
<dbReference type="InterPro" id="IPR000524">
    <property type="entry name" value="Tscrpt_reg_HTH_GntR"/>
</dbReference>
<dbReference type="PANTHER" id="PTHR38445">
    <property type="entry name" value="HTH-TYPE TRANSCRIPTIONAL REPRESSOR YTRA"/>
    <property type="match status" value="1"/>
</dbReference>
<dbReference type="InterPro" id="IPR036390">
    <property type="entry name" value="WH_DNA-bd_sf"/>
</dbReference>